<proteinExistence type="predicted"/>
<keyword evidence="2" id="KW-1185">Reference proteome</keyword>
<accession>A0ACC3CTB7</accession>
<evidence type="ECO:0000313" key="2">
    <source>
        <dbReference type="Proteomes" id="UP001186974"/>
    </source>
</evidence>
<organism evidence="1 2">
    <name type="scientific">Coniosporium uncinatum</name>
    <dbReference type="NCBI Taxonomy" id="93489"/>
    <lineage>
        <taxon>Eukaryota</taxon>
        <taxon>Fungi</taxon>
        <taxon>Dikarya</taxon>
        <taxon>Ascomycota</taxon>
        <taxon>Pezizomycotina</taxon>
        <taxon>Dothideomycetes</taxon>
        <taxon>Dothideomycetes incertae sedis</taxon>
        <taxon>Coniosporium</taxon>
    </lineage>
</organism>
<gene>
    <name evidence="1" type="ORF">LTS18_001726</name>
</gene>
<dbReference type="Proteomes" id="UP001186974">
    <property type="component" value="Unassembled WGS sequence"/>
</dbReference>
<dbReference type="EMBL" id="JAWDJW010012180">
    <property type="protein sequence ID" value="KAK3044276.1"/>
    <property type="molecule type" value="Genomic_DNA"/>
</dbReference>
<name>A0ACC3CTB7_9PEZI</name>
<evidence type="ECO:0000313" key="1">
    <source>
        <dbReference type="EMBL" id="KAK3044276.1"/>
    </source>
</evidence>
<comment type="caution">
    <text evidence="1">The sequence shown here is derived from an EMBL/GenBank/DDBJ whole genome shotgun (WGS) entry which is preliminary data.</text>
</comment>
<reference evidence="1" key="1">
    <citation type="submission" date="2024-09" db="EMBL/GenBank/DDBJ databases">
        <title>Black Yeasts Isolated from many extreme environments.</title>
        <authorList>
            <person name="Coleine C."/>
            <person name="Stajich J.E."/>
            <person name="Selbmann L."/>
        </authorList>
    </citation>
    <scope>NUCLEOTIDE SEQUENCE</scope>
    <source>
        <strain evidence="1">CCFEE 5737</strain>
    </source>
</reference>
<sequence>MQRTLKDLVNGIASKCDLEPTQVLRTLRVNQKGLTILVDNDFVRELPEGQDMTVEVIELRSQSPMKREWDAGPTDVQVDGDLSAIENVNSSGYELRLLY</sequence>
<protein>
    <submittedName>
        <fullName evidence="1">Uncharacterized protein</fullName>
    </submittedName>
</protein>